<evidence type="ECO:0000313" key="3">
    <source>
        <dbReference type="Proteomes" id="UP001054945"/>
    </source>
</evidence>
<organism evidence="2 3">
    <name type="scientific">Caerostris extrusa</name>
    <name type="common">Bark spider</name>
    <name type="synonym">Caerostris bankana</name>
    <dbReference type="NCBI Taxonomy" id="172846"/>
    <lineage>
        <taxon>Eukaryota</taxon>
        <taxon>Metazoa</taxon>
        <taxon>Ecdysozoa</taxon>
        <taxon>Arthropoda</taxon>
        <taxon>Chelicerata</taxon>
        <taxon>Arachnida</taxon>
        <taxon>Araneae</taxon>
        <taxon>Araneomorphae</taxon>
        <taxon>Entelegynae</taxon>
        <taxon>Araneoidea</taxon>
        <taxon>Araneidae</taxon>
        <taxon>Caerostris</taxon>
    </lineage>
</organism>
<reference evidence="2 3" key="1">
    <citation type="submission" date="2021-06" db="EMBL/GenBank/DDBJ databases">
        <title>Caerostris extrusa draft genome.</title>
        <authorList>
            <person name="Kono N."/>
            <person name="Arakawa K."/>
        </authorList>
    </citation>
    <scope>NUCLEOTIDE SEQUENCE [LARGE SCALE GENOMIC DNA]</scope>
</reference>
<sequence>MNRQTRSYPIALDGNLFKASRRDFGKGGTMSTCIPSSKEQSGGSLKRISSWRLSRHKRIQSSPSHLAIRPNLGGAFRRGQVRTSGQG</sequence>
<dbReference type="EMBL" id="BPLR01002533">
    <property type="protein sequence ID" value="GIX74845.1"/>
    <property type="molecule type" value="Genomic_DNA"/>
</dbReference>
<feature type="compositionally biased region" description="Polar residues" evidence="1">
    <location>
        <begin position="29"/>
        <end position="43"/>
    </location>
</feature>
<keyword evidence="3" id="KW-1185">Reference proteome</keyword>
<comment type="caution">
    <text evidence="2">The sequence shown here is derived from an EMBL/GenBank/DDBJ whole genome shotgun (WGS) entry which is preliminary data.</text>
</comment>
<evidence type="ECO:0000313" key="2">
    <source>
        <dbReference type="EMBL" id="GIX74845.1"/>
    </source>
</evidence>
<feature type="region of interest" description="Disordered" evidence="1">
    <location>
        <begin position="24"/>
        <end position="46"/>
    </location>
</feature>
<dbReference type="Proteomes" id="UP001054945">
    <property type="component" value="Unassembled WGS sequence"/>
</dbReference>
<proteinExistence type="predicted"/>
<gene>
    <name evidence="2" type="ORF">CEXT_1351</name>
</gene>
<feature type="region of interest" description="Disordered" evidence="1">
    <location>
        <begin position="59"/>
        <end position="87"/>
    </location>
</feature>
<dbReference type="AlphaFoldDB" id="A0AAV4MR19"/>
<protein>
    <submittedName>
        <fullName evidence="2">Uncharacterized protein</fullName>
    </submittedName>
</protein>
<name>A0AAV4MR19_CAEEX</name>
<accession>A0AAV4MR19</accession>
<evidence type="ECO:0000256" key="1">
    <source>
        <dbReference type="SAM" id="MobiDB-lite"/>
    </source>
</evidence>